<evidence type="ECO:0000313" key="1">
    <source>
        <dbReference type="EMBL" id="GIG14438.1"/>
    </source>
</evidence>
<protein>
    <submittedName>
        <fullName evidence="1">Uncharacterized protein</fullName>
    </submittedName>
</protein>
<keyword evidence="2" id="KW-1185">Reference proteome</keyword>
<evidence type="ECO:0000313" key="2">
    <source>
        <dbReference type="Proteomes" id="UP000660339"/>
    </source>
</evidence>
<organism evidence="1 2">
    <name type="scientific">Catellatospora methionotrophica</name>
    <dbReference type="NCBI Taxonomy" id="121620"/>
    <lineage>
        <taxon>Bacteria</taxon>
        <taxon>Bacillati</taxon>
        <taxon>Actinomycetota</taxon>
        <taxon>Actinomycetes</taxon>
        <taxon>Micromonosporales</taxon>
        <taxon>Micromonosporaceae</taxon>
        <taxon>Catellatospora</taxon>
    </lineage>
</organism>
<proteinExistence type="predicted"/>
<sequence>MGLNMLVETRGGYNYTHAEYRTWLEEAGFTDIGSTPLAAAGANAAIIARKRPYTS</sequence>
<dbReference type="InterPro" id="IPR029063">
    <property type="entry name" value="SAM-dependent_MTases_sf"/>
</dbReference>
<dbReference type="Gene3D" id="3.40.50.150">
    <property type="entry name" value="Vaccinia Virus protein VP39"/>
    <property type="match status" value="1"/>
</dbReference>
<dbReference type="SUPFAM" id="SSF53335">
    <property type="entry name" value="S-adenosyl-L-methionine-dependent methyltransferases"/>
    <property type="match status" value="1"/>
</dbReference>
<dbReference type="EMBL" id="BONJ01000012">
    <property type="protein sequence ID" value="GIG14438.1"/>
    <property type="molecule type" value="Genomic_DNA"/>
</dbReference>
<dbReference type="Proteomes" id="UP000660339">
    <property type="component" value="Unassembled WGS sequence"/>
</dbReference>
<reference evidence="1" key="1">
    <citation type="submission" date="2021-01" db="EMBL/GenBank/DDBJ databases">
        <title>Whole genome shotgun sequence of Catellatospora methionotrophica NBRC 14553.</title>
        <authorList>
            <person name="Komaki H."/>
            <person name="Tamura T."/>
        </authorList>
    </citation>
    <scope>NUCLEOTIDE SEQUENCE</scope>
    <source>
        <strain evidence="1">NBRC 14553</strain>
    </source>
</reference>
<comment type="caution">
    <text evidence="1">The sequence shown here is derived from an EMBL/GenBank/DDBJ whole genome shotgun (WGS) entry which is preliminary data.</text>
</comment>
<gene>
    <name evidence="1" type="ORF">Cme02nite_27700</name>
</gene>
<dbReference type="AlphaFoldDB" id="A0A8J3L4V4"/>
<name>A0A8J3L4V4_9ACTN</name>
<accession>A0A8J3L4V4</accession>